<dbReference type="Proteomes" id="UP000260680">
    <property type="component" value="Unassembled WGS sequence"/>
</dbReference>
<dbReference type="AlphaFoldDB" id="A0A3E2NF27"/>
<protein>
    <submittedName>
        <fullName evidence="1">Uncharacterized protein</fullName>
    </submittedName>
</protein>
<reference evidence="1 2" key="1">
    <citation type="submission" date="2018-07" db="EMBL/GenBank/DDBJ databases">
        <title>New species, Clostridium PI-S10-A1B.</title>
        <authorList>
            <person name="Krishna G."/>
            <person name="Summeta K."/>
            <person name="Shikha S."/>
            <person name="Prabhu P.B."/>
            <person name="Suresh K."/>
        </authorList>
    </citation>
    <scope>NUCLEOTIDE SEQUENCE [LARGE SCALE GENOMIC DNA]</scope>
    <source>
        <strain evidence="1 2">PI-S10-A1B</strain>
    </source>
</reference>
<evidence type="ECO:0000313" key="1">
    <source>
        <dbReference type="EMBL" id="RFZ79594.1"/>
    </source>
</evidence>
<dbReference type="EMBL" id="QOHO01000021">
    <property type="protein sequence ID" value="RFZ79594.1"/>
    <property type="molecule type" value="Genomic_DNA"/>
</dbReference>
<name>A0A3E2NF27_9FIRM</name>
<gene>
    <name evidence="1" type="ORF">DS742_07415</name>
</gene>
<accession>A0A3E2NF27</accession>
<dbReference type="OrthoDB" id="9760742at2"/>
<sequence length="304" mass="34775">MKQLSYTFKQGKEPVRRMLYRKEELNRMTLFQLRDICERETIIHAAVDRMDREELIHLILRFRGSRTPRLIKSHHTSGFQRLETALRESKKIFLPNQISIPGKLTVYKNLDTNLFDGYAIDYIGDLDGVNAVILDKEENICAILNIESFPGVNKLYITRSSHLVCREATVRDYRMYLFPRNLSDVIWGLYTESTGVLPPEIQLYSVPLMDFSVRNPVESPVPLAVDFGTSNTAAGLYIDHMFYSNIGKSIHRLFHRDGPGSNGRQPFVFKTDAGRGSSAVSSFNGTDTRGAFKFRKVPYVHSLS</sequence>
<evidence type="ECO:0000313" key="2">
    <source>
        <dbReference type="Proteomes" id="UP000260680"/>
    </source>
</evidence>
<proteinExistence type="predicted"/>
<organism evidence="1 2">
    <name type="scientific">Lacrimispora amygdalina</name>
    <dbReference type="NCBI Taxonomy" id="253257"/>
    <lineage>
        <taxon>Bacteria</taxon>
        <taxon>Bacillati</taxon>
        <taxon>Bacillota</taxon>
        <taxon>Clostridia</taxon>
        <taxon>Lachnospirales</taxon>
        <taxon>Lachnospiraceae</taxon>
        <taxon>Lacrimispora</taxon>
    </lineage>
</organism>
<comment type="caution">
    <text evidence="1">The sequence shown here is derived from an EMBL/GenBank/DDBJ whole genome shotgun (WGS) entry which is preliminary data.</text>
</comment>
<dbReference type="RefSeq" id="WP_117416358.1">
    <property type="nucleotide sequence ID" value="NZ_QOHO01000021.1"/>
</dbReference>